<dbReference type="SUPFAM" id="SSF159127">
    <property type="entry name" value="HupF/HypC-like"/>
    <property type="match status" value="1"/>
</dbReference>
<reference evidence="1 2" key="1">
    <citation type="journal article" date="2019" name="Int. J. Syst. Evol. Microbiol.">
        <title>The Global Catalogue of Microorganisms (GCM) 10K type strain sequencing project: providing services to taxonomists for standard genome sequencing and annotation.</title>
        <authorList>
            <consortium name="The Broad Institute Genomics Platform"/>
            <consortium name="The Broad Institute Genome Sequencing Center for Infectious Disease"/>
            <person name="Wu L."/>
            <person name="Ma J."/>
        </authorList>
    </citation>
    <scope>NUCLEOTIDE SEQUENCE [LARGE SCALE GENOMIC DNA]</scope>
    <source>
        <strain evidence="1 2">JCM 14942</strain>
    </source>
</reference>
<accession>A0ABN2A274</accession>
<evidence type="ECO:0000313" key="2">
    <source>
        <dbReference type="Proteomes" id="UP001500842"/>
    </source>
</evidence>
<keyword evidence="2" id="KW-1185">Reference proteome</keyword>
<dbReference type="SUPFAM" id="SSF53697">
    <property type="entry name" value="SIS domain"/>
    <property type="match status" value="1"/>
</dbReference>
<organism evidence="1 2">
    <name type="scientific">Nocardioides humi</name>
    <dbReference type="NCBI Taxonomy" id="449461"/>
    <lineage>
        <taxon>Bacteria</taxon>
        <taxon>Bacillati</taxon>
        <taxon>Actinomycetota</taxon>
        <taxon>Actinomycetes</taxon>
        <taxon>Propionibacteriales</taxon>
        <taxon>Nocardioidaceae</taxon>
        <taxon>Nocardioides</taxon>
    </lineage>
</organism>
<sequence>MSAAPEVSETTTEARGLIDEDLSADLAGAALALARRFHAGATLWVISPRWEPHAHHVAVEFVHPVIVGKRALPAVALVAADTVAETRIATRPGDVVLAIADAADGSVADVMRRAPAWGAETIWIGYGDRPPAGAADHVLWVPSDDPMTPATGRFVLMYHLLWELTHVCFEHPGLLTTAAEECTEEVCVTCSDEGRLGEVVAPPVDALSGALVRTADGEEYVDTMVVGDVVPGDLILIHGGAALTRLEDDPAGGRPR</sequence>
<dbReference type="InterPro" id="IPR046348">
    <property type="entry name" value="SIS_dom_sf"/>
</dbReference>
<dbReference type="EMBL" id="BAAAOR010000009">
    <property type="protein sequence ID" value="GAA1509658.1"/>
    <property type="molecule type" value="Genomic_DNA"/>
</dbReference>
<dbReference type="Gene3D" id="3.40.50.10490">
    <property type="entry name" value="Glucose-6-phosphate isomerase like protein, domain 1"/>
    <property type="match status" value="1"/>
</dbReference>
<comment type="caution">
    <text evidence="1">The sequence shown here is derived from an EMBL/GenBank/DDBJ whole genome shotgun (WGS) entry which is preliminary data.</text>
</comment>
<protein>
    <recommendedName>
        <fullName evidence="3">HupF/HypC family protein</fullName>
    </recommendedName>
</protein>
<proteinExistence type="predicted"/>
<name>A0ABN2A274_9ACTN</name>
<dbReference type="RefSeq" id="WP_141004467.1">
    <property type="nucleotide sequence ID" value="NZ_BAAAOR010000009.1"/>
</dbReference>
<dbReference type="Proteomes" id="UP001500842">
    <property type="component" value="Unassembled WGS sequence"/>
</dbReference>
<evidence type="ECO:0000313" key="1">
    <source>
        <dbReference type="EMBL" id="GAA1509658.1"/>
    </source>
</evidence>
<evidence type="ECO:0008006" key="3">
    <source>
        <dbReference type="Google" id="ProtNLM"/>
    </source>
</evidence>
<gene>
    <name evidence="1" type="ORF">GCM10009788_12490</name>
</gene>